<gene>
    <name evidence="3" type="ORF">A4X03_0g6106</name>
    <name evidence="2" type="ORF">JKIAZH3_G3910</name>
</gene>
<evidence type="ECO:0000313" key="5">
    <source>
        <dbReference type="Proteomes" id="UP000836402"/>
    </source>
</evidence>
<dbReference type="Proteomes" id="UP000836402">
    <property type="component" value="Unassembled WGS sequence"/>
</dbReference>
<reference evidence="3" key="1">
    <citation type="submission" date="2016-04" db="EMBL/GenBank/DDBJ databases">
        <authorList>
            <person name="Nguyen H.D."/>
            <person name="Kesanakurti P."/>
            <person name="Cullis J."/>
            <person name="Levesque C.A."/>
            <person name="Hambleton S."/>
        </authorList>
    </citation>
    <scope>NUCLEOTIDE SEQUENCE</scope>
    <source>
        <strain evidence="3">DAOMC 238032</strain>
    </source>
</reference>
<reference evidence="2" key="3">
    <citation type="submission" date="2020-10" db="EMBL/GenBank/DDBJ databases">
        <authorList>
            <person name="Sedaghatjoo S."/>
        </authorList>
    </citation>
    <scope>NUCLEOTIDE SEQUENCE</scope>
    <source>
        <strain evidence="2">AZH3</strain>
    </source>
</reference>
<feature type="region of interest" description="Disordered" evidence="1">
    <location>
        <begin position="205"/>
        <end position="371"/>
    </location>
</feature>
<evidence type="ECO:0000256" key="1">
    <source>
        <dbReference type="SAM" id="MobiDB-lite"/>
    </source>
</evidence>
<feature type="compositionally biased region" description="Basic and acidic residues" evidence="1">
    <location>
        <begin position="85"/>
        <end position="112"/>
    </location>
</feature>
<feature type="compositionally biased region" description="Polar residues" evidence="1">
    <location>
        <begin position="236"/>
        <end position="270"/>
    </location>
</feature>
<feature type="region of interest" description="Disordered" evidence="1">
    <location>
        <begin position="1"/>
        <end position="175"/>
    </location>
</feature>
<organism evidence="3 4">
    <name type="scientific">Tilletia caries</name>
    <name type="common">wheat bunt fungus</name>
    <dbReference type="NCBI Taxonomy" id="13290"/>
    <lineage>
        <taxon>Eukaryota</taxon>
        <taxon>Fungi</taxon>
        <taxon>Dikarya</taxon>
        <taxon>Basidiomycota</taxon>
        <taxon>Ustilaginomycotina</taxon>
        <taxon>Exobasidiomycetes</taxon>
        <taxon>Tilletiales</taxon>
        <taxon>Tilletiaceae</taxon>
        <taxon>Tilletia</taxon>
    </lineage>
</organism>
<protein>
    <submittedName>
        <fullName evidence="3">Uncharacterized protein</fullName>
    </submittedName>
</protein>
<reference evidence="3" key="2">
    <citation type="journal article" date="2019" name="IMA Fungus">
        <title>Genome sequencing and comparison of five Tilletia species to identify candidate genes for the detection of regulated species infecting wheat.</title>
        <authorList>
            <person name="Nguyen H.D.T."/>
            <person name="Sultana T."/>
            <person name="Kesanakurti P."/>
            <person name="Hambleton S."/>
        </authorList>
    </citation>
    <scope>NUCLEOTIDE SEQUENCE</scope>
    <source>
        <strain evidence="3">DAOMC 238032</strain>
    </source>
</reference>
<dbReference type="EMBL" id="CAJHJG010000338">
    <property type="protein sequence ID" value="CAD6901429.1"/>
    <property type="molecule type" value="Genomic_DNA"/>
</dbReference>
<keyword evidence="5" id="KW-1185">Reference proteome</keyword>
<dbReference type="EMBL" id="LWDD02001096">
    <property type="protein sequence ID" value="KAE8252659.1"/>
    <property type="molecule type" value="Genomic_DNA"/>
</dbReference>
<feature type="compositionally biased region" description="Polar residues" evidence="1">
    <location>
        <begin position="316"/>
        <end position="327"/>
    </location>
</feature>
<accession>A0A177U2A1</accession>
<proteinExistence type="predicted"/>
<comment type="caution">
    <text evidence="3">The sequence shown here is derived from an EMBL/GenBank/DDBJ whole genome shotgun (WGS) entry which is preliminary data.</text>
</comment>
<feature type="compositionally biased region" description="Basic and acidic residues" evidence="1">
    <location>
        <begin position="124"/>
        <end position="151"/>
    </location>
</feature>
<dbReference type="Proteomes" id="UP000077671">
    <property type="component" value="Unassembled WGS sequence"/>
</dbReference>
<evidence type="ECO:0000313" key="3">
    <source>
        <dbReference type="EMBL" id="KAE8252659.1"/>
    </source>
</evidence>
<evidence type="ECO:0000313" key="4">
    <source>
        <dbReference type="Proteomes" id="UP000077671"/>
    </source>
</evidence>
<evidence type="ECO:0000313" key="2">
    <source>
        <dbReference type="EMBL" id="CAD6901429.1"/>
    </source>
</evidence>
<dbReference type="AlphaFoldDB" id="A0A177U2A1"/>
<name>A0A177U2A1_9BASI</name>
<sequence>MLRPLALQVRPTAHLRLYSTQGQGYGRGAPEAGRDEVKAQVANKHTQETARRQKHNLGSSKGGEEGPVEGPPASETIQQGGPFAHADERDTAEKKHGGSTHNRDEYAGRGKPSEGATPSSAEQEGVKNRDLDTIGRERAEEAGRIQRESRDTGGYSQSSGGGTPTSPPTGAGLSAFSGELSKWFSKTTNTFLPTPPLLLLTRSMSTSAAVSEEKEKDNSSLSSEEDNSLHMRGQRSDGSSPQSGVDKSSGPQRHTNEDVSQTRSKTQSGVDPSYKRASGMPSDASEEPTHPVGGGGFDKQIARKQPGKDKGVFQSIKDSITPSSTGEHSPAEGLAGDPETECGKALSRGGQMMKKMKDSVEETVMGKKTSA</sequence>